<reference evidence="2" key="1">
    <citation type="submission" date="2021-01" db="EMBL/GenBank/DDBJ databases">
        <title>Whole genome shotgun sequence of Acrocarpospora phusangensis NBRC 108782.</title>
        <authorList>
            <person name="Komaki H."/>
            <person name="Tamura T."/>
        </authorList>
    </citation>
    <scope>NUCLEOTIDE SEQUENCE</scope>
    <source>
        <strain evidence="2">NBRC 108782</strain>
    </source>
</reference>
<evidence type="ECO:0000313" key="2">
    <source>
        <dbReference type="EMBL" id="GIH25708.1"/>
    </source>
</evidence>
<dbReference type="InterPro" id="IPR001932">
    <property type="entry name" value="PPM-type_phosphatase-like_dom"/>
</dbReference>
<dbReference type="InterPro" id="IPR015655">
    <property type="entry name" value="PP2C"/>
</dbReference>
<dbReference type="PROSITE" id="PS51746">
    <property type="entry name" value="PPM_2"/>
    <property type="match status" value="1"/>
</dbReference>
<sequence length="282" mass="29652">MKSFNQCFTVHMKHSTLGLRYAARSDVGQRRQKNEDSAYASGRLLAIADGMGGHPHGAVAGATAIRVLSGLPMDGDPVAALEAAVHTAAQTLKSMAEADPAMNGMGTTLTAMLWNGQGFALAHVGDSRGYMLRDGVLYQITHDHTLVQSLVDDGRMTPEQAAEHPRRSMLMRALESTGNVNPDMSTRGAYPGDRYLLCSDGLPAVVSPDTMHEILTSVADLDTVARTLVDLANRGGGPDNITCVVFDVVDLAQGAAGDGHPIMVGAAAIEQDPTPDPADHVA</sequence>
<proteinExistence type="predicted"/>
<protein>
    <recommendedName>
        <fullName evidence="1">PPM-type phosphatase domain-containing protein</fullName>
    </recommendedName>
</protein>
<dbReference type="EMBL" id="BOOA01000031">
    <property type="protein sequence ID" value="GIH25708.1"/>
    <property type="molecule type" value="Genomic_DNA"/>
</dbReference>
<dbReference type="SUPFAM" id="SSF81606">
    <property type="entry name" value="PP2C-like"/>
    <property type="match status" value="1"/>
</dbReference>
<dbReference type="Pfam" id="PF00481">
    <property type="entry name" value="PP2C"/>
    <property type="match status" value="1"/>
</dbReference>
<organism evidence="2 3">
    <name type="scientific">Acrocarpospora phusangensis</name>
    <dbReference type="NCBI Taxonomy" id="1070424"/>
    <lineage>
        <taxon>Bacteria</taxon>
        <taxon>Bacillati</taxon>
        <taxon>Actinomycetota</taxon>
        <taxon>Actinomycetes</taxon>
        <taxon>Streptosporangiales</taxon>
        <taxon>Streptosporangiaceae</taxon>
        <taxon>Acrocarpospora</taxon>
    </lineage>
</organism>
<dbReference type="PANTHER" id="PTHR47992">
    <property type="entry name" value="PROTEIN PHOSPHATASE"/>
    <property type="match status" value="1"/>
</dbReference>
<evidence type="ECO:0000313" key="3">
    <source>
        <dbReference type="Proteomes" id="UP000640052"/>
    </source>
</evidence>
<feature type="domain" description="PPM-type phosphatase" evidence="1">
    <location>
        <begin position="20"/>
        <end position="248"/>
    </location>
</feature>
<dbReference type="AlphaFoldDB" id="A0A919QDZ0"/>
<comment type="caution">
    <text evidence="2">The sequence shown here is derived from an EMBL/GenBank/DDBJ whole genome shotgun (WGS) entry which is preliminary data.</text>
</comment>
<gene>
    <name evidence="2" type="ORF">Aph01nite_40180</name>
</gene>
<dbReference type="Proteomes" id="UP000640052">
    <property type="component" value="Unassembled WGS sequence"/>
</dbReference>
<name>A0A919QDZ0_9ACTN</name>
<keyword evidence="3" id="KW-1185">Reference proteome</keyword>
<dbReference type="GO" id="GO:0004722">
    <property type="term" value="F:protein serine/threonine phosphatase activity"/>
    <property type="evidence" value="ECO:0007669"/>
    <property type="project" value="InterPro"/>
</dbReference>
<dbReference type="CDD" id="cd00143">
    <property type="entry name" value="PP2Cc"/>
    <property type="match status" value="1"/>
</dbReference>
<dbReference type="InterPro" id="IPR036457">
    <property type="entry name" value="PPM-type-like_dom_sf"/>
</dbReference>
<dbReference type="SMART" id="SM00331">
    <property type="entry name" value="PP2C_SIG"/>
    <property type="match status" value="1"/>
</dbReference>
<dbReference type="SMART" id="SM00332">
    <property type="entry name" value="PP2Cc"/>
    <property type="match status" value="1"/>
</dbReference>
<dbReference type="Gene3D" id="3.60.40.10">
    <property type="entry name" value="PPM-type phosphatase domain"/>
    <property type="match status" value="1"/>
</dbReference>
<accession>A0A919QDZ0</accession>
<evidence type="ECO:0000259" key="1">
    <source>
        <dbReference type="PROSITE" id="PS51746"/>
    </source>
</evidence>